<organism evidence="2 3">
    <name type="scientific">Planosporangium flavigriseum</name>
    <dbReference type="NCBI Taxonomy" id="373681"/>
    <lineage>
        <taxon>Bacteria</taxon>
        <taxon>Bacillati</taxon>
        <taxon>Actinomycetota</taxon>
        <taxon>Actinomycetes</taxon>
        <taxon>Micromonosporales</taxon>
        <taxon>Micromonosporaceae</taxon>
        <taxon>Planosporangium</taxon>
    </lineage>
</organism>
<accession>A0A8J3LK65</accession>
<protein>
    <recommendedName>
        <fullName evidence="1">HTH cro/C1-type domain-containing protein</fullName>
    </recommendedName>
</protein>
<dbReference type="InterPro" id="IPR001387">
    <property type="entry name" value="Cro/C1-type_HTH"/>
</dbReference>
<proteinExistence type="predicted"/>
<sequence>MQAEPAWTAVPAVAASAASGDIGALLRLARTAAGLTLEEAGRLAGYSAATMSRFETGRRRDWTIAELRRLAEVYGIPPHLLGLATSSPPGTPTPARVVEAPSDGGGNRMRRRDLIAGTLGLTAGAGLFPTDAAANTVSTIEDVIFGRAAAEPLPNGQLAAQIAAAKADFRACRYSQLARRLPRLLAQATAGRNQAPSDQVEAASGRLAQAYCVATQLLIKLHDDGMAWSTSDRAVQNARASGDPLVTAEATRLAATVLRRSRHRDGAQRLVLRAAHQLDADTGLTDPRQTAVYGQLLAVAAYTAAARDDRETAWTLLAEAEDAAHRVGAGDADPLNALDLAVYKISIARVLGDYGAAVDYARQVDPTRITVPERRARYWEDTALALHGRGLPTGAFQALLAAERDTPQELRYRPWAQNLTQALMSADTRGALPGIRDFAQRIGVA</sequence>
<comment type="caution">
    <text evidence="2">The sequence shown here is derived from an EMBL/GenBank/DDBJ whole genome shotgun (WGS) entry which is preliminary data.</text>
</comment>
<dbReference type="Gene3D" id="1.10.260.40">
    <property type="entry name" value="lambda repressor-like DNA-binding domains"/>
    <property type="match status" value="1"/>
</dbReference>
<dbReference type="SMART" id="SM00530">
    <property type="entry name" value="HTH_XRE"/>
    <property type="match status" value="1"/>
</dbReference>
<dbReference type="SUPFAM" id="SSF47413">
    <property type="entry name" value="lambda repressor-like DNA-binding domains"/>
    <property type="match status" value="1"/>
</dbReference>
<keyword evidence="3" id="KW-1185">Reference proteome</keyword>
<dbReference type="AlphaFoldDB" id="A0A8J3LK65"/>
<dbReference type="GO" id="GO:0003677">
    <property type="term" value="F:DNA binding"/>
    <property type="evidence" value="ECO:0007669"/>
    <property type="project" value="InterPro"/>
</dbReference>
<dbReference type="CDD" id="cd00093">
    <property type="entry name" value="HTH_XRE"/>
    <property type="match status" value="1"/>
</dbReference>
<evidence type="ECO:0000313" key="2">
    <source>
        <dbReference type="EMBL" id="GIG74142.1"/>
    </source>
</evidence>
<name>A0A8J3LK65_9ACTN</name>
<feature type="domain" description="HTH cro/C1-type" evidence="1">
    <location>
        <begin position="26"/>
        <end position="81"/>
    </location>
</feature>
<evidence type="ECO:0000313" key="3">
    <source>
        <dbReference type="Proteomes" id="UP000653674"/>
    </source>
</evidence>
<evidence type="ECO:0000259" key="1">
    <source>
        <dbReference type="PROSITE" id="PS50943"/>
    </source>
</evidence>
<gene>
    <name evidence="2" type="ORF">Pfl04_25460</name>
</gene>
<dbReference type="Proteomes" id="UP000653674">
    <property type="component" value="Unassembled WGS sequence"/>
</dbReference>
<dbReference type="PROSITE" id="PS50943">
    <property type="entry name" value="HTH_CROC1"/>
    <property type="match status" value="1"/>
</dbReference>
<dbReference type="EMBL" id="BONU01000015">
    <property type="protein sequence ID" value="GIG74142.1"/>
    <property type="molecule type" value="Genomic_DNA"/>
</dbReference>
<dbReference type="InterPro" id="IPR010982">
    <property type="entry name" value="Lambda_DNA-bd_dom_sf"/>
</dbReference>
<reference evidence="2" key="1">
    <citation type="submission" date="2021-01" db="EMBL/GenBank/DDBJ databases">
        <title>Whole genome shotgun sequence of Planosporangium flavigriseum NBRC 105377.</title>
        <authorList>
            <person name="Komaki H."/>
            <person name="Tamura T."/>
        </authorList>
    </citation>
    <scope>NUCLEOTIDE SEQUENCE</scope>
    <source>
        <strain evidence="2">NBRC 105377</strain>
    </source>
</reference>
<dbReference type="Pfam" id="PF13560">
    <property type="entry name" value="HTH_31"/>
    <property type="match status" value="1"/>
</dbReference>